<dbReference type="EMBL" id="JAEKNS010000130">
    <property type="protein sequence ID" value="MBJ7595682.1"/>
    <property type="molecule type" value="Genomic_DNA"/>
</dbReference>
<feature type="binding site" evidence="9">
    <location>
        <begin position="249"/>
        <end position="253"/>
    </location>
    <ligand>
        <name>substrate</name>
    </ligand>
</feature>
<dbReference type="InterPro" id="IPR001732">
    <property type="entry name" value="UDP-Glc/GDP-Man_DH_N"/>
</dbReference>
<feature type="active site" description="Nucleophile" evidence="8">
    <location>
        <position position="260"/>
    </location>
</feature>
<evidence type="ECO:0000256" key="9">
    <source>
        <dbReference type="PIRSR" id="PIRSR500134-2"/>
    </source>
</evidence>
<evidence type="ECO:0000259" key="11">
    <source>
        <dbReference type="SMART" id="SM00984"/>
    </source>
</evidence>
<dbReference type="InterPro" id="IPR036220">
    <property type="entry name" value="UDP-Glc/GDP-Man_DH_C_sf"/>
</dbReference>
<dbReference type="InterPro" id="IPR014026">
    <property type="entry name" value="UDP-Glc/GDP-Man_DH_dimer"/>
</dbReference>
<dbReference type="GO" id="GO:0003979">
    <property type="term" value="F:UDP-glucose 6-dehydrogenase activity"/>
    <property type="evidence" value="ECO:0007669"/>
    <property type="project" value="UniProtKB-EC"/>
</dbReference>
<dbReference type="Proteomes" id="UP000606991">
    <property type="component" value="Unassembled WGS sequence"/>
</dbReference>
<reference evidence="12 13" key="1">
    <citation type="submission" date="2020-10" db="EMBL/GenBank/DDBJ databases">
        <title>Ca. Dormibacterota MAGs.</title>
        <authorList>
            <person name="Montgomery K."/>
        </authorList>
    </citation>
    <scope>NUCLEOTIDE SEQUENCE [LARGE SCALE GENOMIC DNA]</scope>
    <source>
        <strain evidence="12">SC8812_S17_18</strain>
    </source>
</reference>
<dbReference type="InterPro" id="IPR028357">
    <property type="entry name" value="UDPglc_DH_bac"/>
</dbReference>
<dbReference type="PANTHER" id="PTHR43750">
    <property type="entry name" value="UDP-GLUCOSE 6-DEHYDROGENASE TUAD"/>
    <property type="match status" value="1"/>
</dbReference>
<feature type="binding site" evidence="9">
    <location>
        <position position="320"/>
    </location>
    <ligand>
        <name>substrate</name>
    </ligand>
</feature>
<evidence type="ECO:0000313" key="13">
    <source>
        <dbReference type="Proteomes" id="UP000606991"/>
    </source>
</evidence>
<dbReference type="SUPFAM" id="SSF52413">
    <property type="entry name" value="UDP-glucose/GDP-mannose dehydrogenase C-terminal domain"/>
    <property type="match status" value="1"/>
</dbReference>
<dbReference type="Gene3D" id="3.40.50.720">
    <property type="entry name" value="NAD(P)-binding Rossmann-like Domain"/>
    <property type="match status" value="2"/>
</dbReference>
<feature type="binding site" evidence="10">
    <location>
        <position position="155"/>
    </location>
    <ligand>
        <name>NAD(+)</name>
        <dbReference type="ChEBI" id="CHEBI:57540"/>
    </ligand>
</feature>
<gene>
    <name evidence="12" type="ORF">JF886_12635</name>
</gene>
<evidence type="ECO:0000256" key="5">
    <source>
        <dbReference type="ARBA" id="ARBA00023027"/>
    </source>
</evidence>
<dbReference type="NCBIfam" id="TIGR03026">
    <property type="entry name" value="NDP-sugDHase"/>
    <property type="match status" value="1"/>
</dbReference>
<accession>A0A934K1Q6</accession>
<feature type="binding site" evidence="10">
    <location>
        <position position="122"/>
    </location>
    <ligand>
        <name>NAD(+)</name>
        <dbReference type="ChEBI" id="CHEBI:57540"/>
    </ligand>
</feature>
<evidence type="ECO:0000256" key="1">
    <source>
        <dbReference type="ARBA" id="ARBA00004701"/>
    </source>
</evidence>
<dbReference type="SMART" id="SM00984">
    <property type="entry name" value="UDPG_MGDP_dh_C"/>
    <property type="match status" value="1"/>
</dbReference>
<name>A0A934K1Q6_9BACT</name>
<dbReference type="SUPFAM" id="SSF48179">
    <property type="entry name" value="6-phosphogluconate dehydrogenase C-terminal domain-like"/>
    <property type="match status" value="1"/>
</dbReference>
<evidence type="ECO:0000256" key="2">
    <source>
        <dbReference type="ARBA" id="ARBA00006601"/>
    </source>
</evidence>
<comment type="pathway">
    <text evidence="1">Nucleotide-sugar biosynthesis; UDP-alpha-D-glucuronate biosynthesis; UDP-alpha-D-glucuronate from UDP-alpha-D-glucose: step 1/1.</text>
</comment>
<feature type="binding site" evidence="10">
    <location>
        <position position="36"/>
    </location>
    <ligand>
        <name>NAD(+)</name>
        <dbReference type="ChEBI" id="CHEBI:57540"/>
    </ligand>
</feature>
<comment type="similarity">
    <text evidence="2 7">Belongs to the UDP-glucose/GDP-mannose dehydrogenase family.</text>
</comment>
<dbReference type="SUPFAM" id="SSF51735">
    <property type="entry name" value="NAD(P)-binding Rossmann-fold domains"/>
    <property type="match status" value="1"/>
</dbReference>
<keyword evidence="4 7" id="KW-0560">Oxidoreductase</keyword>
<dbReference type="InterPro" id="IPR036291">
    <property type="entry name" value="NAD(P)-bd_dom_sf"/>
</dbReference>
<evidence type="ECO:0000313" key="12">
    <source>
        <dbReference type="EMBL" id="MBJ7595682.1"/>
    </source>
</evidence>
<feature type="binding site" evidence="9">
    <location>
        <position position="257"/>
    </location>
    <ligand>
        <name>substrate</name>
    </ligand>
</feature>
<feature type="binding site" evidence="10">
    <location>
        <position position="263"/>
    </location>
    <ligand>
        <name>NAD(+)</name>
        <dbReference type="ChEBI" id="CHEBI:57540"/>
    </ligand>
</feature>
<feature type="binding site" evidence="10">
    <location>
        <position position="327"/>
    </location>
    <ligand>
        <name>NAD(+)</name>
        <dbReference type="ChEBI" id="CHEBI:57540"/>
    </ligand>
</feature>
<feature type="binding site" evidence="10">
    <location>
        <position position="87"/>
    </location>
    <ligand>
        <name>NAD(+)</name>
        <dbReference type="ChEBI" id="CHEBI:57540"/>
    </ligand>
</feature>
<dbReference type="Pfam" id="PF00984">
    <property type="entry name" value="UDPG_MGDP_dh"/>
    <property type="match status" value="1"/>
</dbReference>
<dbReference type="EC" id="1.1.1.22" evidence="3 7"/>
<evidence type="ECO:0000256" key="7">
    <source>
        <dbReference type="PIRNR" id="PIRNR000124"/>
    </source>
</evidence>
<dbReference type="PIRSF" id="PIRSF000124">
    <property type="entry name" value="UDPglc_GDPman_dh"/>
    <property type="match status" value="1"/>
</dbReference>
<evidence type="ECO:0000256" key="6">
    <source>
        <dbReference type="ARBA" id="ARBA00047473"/>
    </source>
</evidence>
<keyword evidence="5 7" id="KW-0520">NAD</keyword>
<sequence length="429" mass="45810">MSRIAVVGMGYVGLTTASCLADLGNDVFGLDVDVKKTRRLQDSKAPFYEPDLQELLTRNAVAGRLRFTSNYAEAIPSAEFVFIAVGTPMDSTGAADLDNVRAASAAIAPHLRSHAVIVNKSTVPIGTGDIVSEIVRSATGNPAFALVSNPEFLREGSAILDFMHPDRVVLGARGREAASRVGELYAPLGAPVLVTTLQTAEMIKYACNAFLATKISFINEVARLCERVGADVKVVAEGMGMDSRIGASFLDAGLGYGGSCFPKDVSALARSAEQSGAQPQLLHAVMDINNGQPQLVVEKLSNLLGTVRGCTIGLLGLSFKPNTDDMREAPSIALVRTLQERGALVRAYDPAAMESARVNLPDVVLCEDAYEVAEGCDGLIVVTEWNEFRQLNMPRIKGVMRRPVIVDGRNMYSPDELRALGFSYAGVGR</sequence>
<dbReference type="Pfam" id="PF03721">
    <property type="entry name" value="UDPG_MGDP_dh_N"/>
    <property type="match status" value="1"/>
</dbReference>
<feature type="binding site" evidence="9">
    <location>
        <position position="204"/>
    </location>
    <ligand>
        <name>substrate</name>
    </ligand>
</feature>
<feature type="binding site" evidence="9">
    <location>
        <begin position="152"/>
        <end position="155"/>
    </location>
    <ligand>
        <name>substrate</name>
    </ligand>
</feature>
<protein>
    <recommendedName>
        <fullName evidence="3 7">UDP-glucose 6-dehydrogenase</fullName>
        <ecNumber evidence="3 7">1.1.1.22</ecNumber>
    </recommendedName>
</protein>
<evidence type="ECO:0000256" key="8">
    <source>
        <dbReference type="PIRSR" id="PIRSR500134-1"/>
    </source>
</evidence>
<dbReference type="AlphaFoldDB" id="A0A934K1Q6"/>
<dbReference type="RefSeq" id="WP_337313012.1">
    <property type="nucleotide sequence ID" value="NZ_JAEKNS010000130.1"/>
</dbReference>
<proteinExistence type="inferred from homology"/>
<dbReference type="PROSITE" id="PS51257">
    <property type="entry name" value="PROKAR_LIPOPROTEIN"/>
    <property type="match status" value="1"/>
</dbReference>
<feature type="domain" description="UDP-glucose/GDP-mannose dehydrogenase C-terminal" evidence="11">
    <location>
        <begin position="313"/>
        <end position="414"/>
    </location>
</feature>
<evidence type="ECO:0000256" key="4">
    <source>
        <dbReference type="ARBA" id="ARBA00023002"/>
    </source>
</evidence>
<dbReference type="GO" id="GO:0000271">
    <property type="term" value="P:polysaccharide biosynthetic process"/>
    <property type="evidence" value="ECO:0007669"/>
    <property type="project" value="InterPro"/>
</dbReference>
<comment type="caution">
    <text evidence="12">The sequence shown here is derived from an EMBL/GenBank/DDBJ whole genome shotgun (WGS) entry which is preliminary data.</text>
</comment>
<dbReference type="PANTHER" id="PTHR43750:SF3">
    <property type="entry name" value="UDP-GLUCOSE 6-DEHYDROGENASE TUAD"/>
    <property type="match status" value="1"/>
</dbReference>
<dbReference type="Gene3D" id="1.20.5.100">
    <property type="entry name" value="Cytochrome c1, transmembrane anchor, C-terminal"/>
    <property type="match status" value="1"/>
</dbReference>
<evidence type="ECO:0000256" key="3">
    <source>
        <dbReference type="ARBA" id="ARBA00012954"/>
    </source>
</evidence>
<feature type="binding site" evidence="10">
    <location>
        <position position="31"/>
    </location>
    <ligand>
        <name>NAD(+)</name>
        <dbReference type="ChEBI" id="CHEBI:57540"/>
    </ligand>
</feature>
<dbReference type="InterPro" id="IPR008927">
    <property type="entry name" value="6-PGluconate_DH-like_C_sf"/>
</dbReference>
<organism evidence="12 13">
    <name type="scientific">Candidatus Aeolococcus gillhamiae</name>
    <dbReference type="NCBI Taxonomy" id="3127015"/>
    <lineage>
        <taxon>Bacteria</taxon>
        <taxon>Bacillati</taxon>
        <taxon>Candidatus Dormiibacterota</taxon>
        <taxon>Candidatus Dormibacteria</taxon>
        <taxon>Candidatus Aeolococcales</taxon>
        <taxon>Candidatus Aeolococcaceae</taxon>
        <taxon>Candidatus Aeolococcus</taxon>
    </lineage>
</organism>
<evidence type="ECO:0000256" key="10">
    <source>
        <dbReference type="PIRSR" id="PIRSR500134-3"/>
    </source>
</evidence>
<dbReference type="InterPro" id="IPR014027">
    <property type="entry name" value="UDP-Glc/GDP-Man_DH_C"/>
</dbReference>
<dbReference type="PIRSF" id="PIRSF500134">
    <property type="entry name" value="UDPglc_DH_bac"/>
    <property type="match status" value="1"/>
</dbReference>
<dbReference type="GO" id="GO:0051287">
    <property type="term" value="F:NAD binding"/>
    <property type="evidence" value="ECO:0007669"/>
    <property type="project" value="InterPro"/>
</dbReference>
<dbReference type="Pfam" id="PF03720">
    <property type="entry name" value="UDPG_MGDP_dh_C"/>
    <property type="match status" value="1"/>
</dbReference>
<comment type="catalytic activity">
    <reaction evidence="6 7">
        <text>UDP-alpha-D-glucose + 2 NAD(+) + H2O = UDP-alpha-D-glucuronate + 2 NADH + 3 H(+)</text>
        <dbReference type="Rhea" id="RHEA:23596"/>
        <dbReference type="ChEBI" id="CHEBI:15377"/>
        <dbReference type="ChEBI" id="CHEBI:15378"/>
        <dbReference type="ChEBI" id="CHEBI:57540"/>
        <dbReference type="ChEBI" id="CHEBI:57945"/>
        <dbReference type="ChEBI" id="CHEBI:58052"/>
        <dbReference type="ChEBI" id="CHEBI:58885"/>
        <dbReference type="EC" id="1.1.1.22"/>
    </reaction>
</comment>
<dbReference type="InterPro" id="IPR017476">
    <property type="entry name" value="UDP-Glc/GDP-Man"/>
</dbReference>